<dbReference type="EMBL" id="JACVHL010000002">
    <property type="protein sequence ID" value="MCC3803800.1"/>
    <property type="molecule type" value="Genomic_DNA"/>
</dbReference>
<dbReference type="AlphaFoldDB" id="A0A9Q3UBK0"/>
<feature type="compositionally biased region" description="Basic and acidic residues" evidence="1">
    <location>
        <begin position="22"/>
        <end position="31"/>
    </location>
</feature>
<accession>A0A9Q3UBK0</accession>
<feature type="region of interest" description="Disordered" evidence="1">
    <location>
        <begin position="307"/>
        <end position="330"/>
    </location>
</feature>
<sequence length="330" mass="37694">MTEVSTAESNTGLKSEVIQLKPESDSKEQMKTAEVTPPATNDDQKNTEQQAKADVSSKENSGHQKDPRPTRNGTKQSGQNNRRGNRRNNKNNGARHTQRMLAVLASKSELVDNETAQQFSHISPTVEFKSHTLVRYLTSELHNIMDHAAAVIPFIQVTQRHQETRGKFDEFTEESLGMVKEVCSTQKEMIDILKSEDERIEERLKYISMSDPREFKLVFLNEFFWDYITMLMEADIVLHDVEKIILTGIYKDEMEQVRSDIINSVKNAFKALEFVSKLRTRRDGGAPIKLDQFRKIQTNFKTRMGNIVGTDDDTPVDHDSDAQETEPTQA</sequence>
<feature type="compositionally biased region" description="Polar residues" evidence="1">
    <location>
        <begin position="1"/>
        <end position="13"/>
    </location>
</feature>
<evidence type="ECO:0000313" key="2">
    <source>
        <dbReference type="EMBL" id="MCC3803800.1"/>
    </source>
</evidence>
<dbReference type="Proteomes" id="UP000726777">
    <property type="component" value="Unassembled WGS sequence"/>
</dbReference>
<name>A0A9Q3UBK0_VIBPH</name>
<evidence type="ECO:0000313" key="3">
    <source>
        <dbReference type="Proteomes" id="UP000726777"/>
    </source>
</evidence>
<protein>
    <submittedName>
        <fullName evidence="2">Uncharacterized protein</fullName>
    </submittedName>
</protein>
<dbReference type="RefSeq" id="WP_228085475.1">
    <property type="nucleotide sequence ID" value="NZ_JACVHL010000002.1"/>
</dbReference>
<reference evidence="2" key="1">
    <citation type="submission" date="2020-09" db="EMBL/GenBank/DDBJ databases">
        <title>Genome sequence of Vibrio parahaemolyticus isolates.</title>
        <authorList>
            <person name="Hammerl J.A."/>
            <person name="Strauch E."/>
        </authorList>
    </citation>
    <scope>NUCLEOTIDE SEQUENCE</scope>
    <source>
        <strain evidence="2">17-VB00146</strain>
    </source>
</reference>
<feature type="compositionally biased region" description="Basic and acidic residues" evidence="1">
    <location>
        <begin position="55"/>
        <end position="69"/>
    </location>
</feature>
<organism evidence="2 3">
    <name type="scientific">Vibrio parahaemolyticus</name>
    <dbReference type="NCBI Taxonomy" id="670"/>
    <lineage>
        <taxon>Bacteria</taxon>
        <taxon>Pseudomonadati</taxon>
        <taxon>Pseudomonadota</taxon>
        <taxon>Gammaproteobacteria</taxon>
        <taxon>Vibrionales</taxon>
        <taxon>Vibrionaceae</taxon>
        <taxon>Vibrio</taxon>
    </lineage>
</organism>
<gene>
    <name evidence="2" type="ORF">IB292_02000</name>
</gene>
<comment type="caution">
    <text evidence="2">The sequence shown here is derived from an EMBL/GenBank/DDBJ whole genome shotgun (WGS) entry which is preliminary data.</text>
</comment>
<feature type="region of interest" description="Disordered" evidence="1">
    <location>
        <begin position="1"/>
        <end position="96"/>
    </location>
</feature>
<evidence type="ECO:0000256" key="1">
    <source>
        <dbReference type="SAM" id="MobiDB-lite"/>
    </source>
</evidence>
<proteinExistence type="predicted"/>